<dbReference type="WBParaSite" id="ALUE_0001757701-mRNA-1">
    <property type="protein sequence ID" value="ALUE_0001757701-mRNA-1"/>
    <property type="gene ID" value="ALUE_0001757701"/>
</dbReference>
<reference evidence="2" key="1">
    <citation type="submission" date="2017-02" db="UniProtKB">
        <authorList>
            <consortium name="WormBaseParasite"/>
        </authorList>
    </citation>
    <scope>IDENTIFICATION</scope>
</reference>
<dbReference type="AlphaFoldDB" id="A0A0M3IGV5"/>
<evidence type="ECO:0000313" key="1">
    <source>
        <dbReference type="Proteomes" id="UP000036681"/>
    </source>
</evidence>
<sequence length="82" mass="9472">MLLQWLYFISCKAVVICSLLSKDLLELLLLTPLQVLFCLFTHEALPICAELVLKKLTQKHVIANTLRRIARVLKPFLREPNL</sequence>
<evidence type="ECO:0000313" key="2">
    <source>
        <dbReference type="WBParaSite" id="ALUE_0001757701-mRNA-1"/>
    </source>
</evidence>
<dbReference type="Proteomes" id="UP000036681">
    <property type="component" value="Unplaced"/>
</dbReference>
<name>A0A0M3IGV5_ASCLU</name>
<keyword evidence="1" id="KW-1185">Reference proteome</keyword>
<organism evidence="1 2">
    <name type="scientific">Ascaris lumbricoides</name>
    <name type="common">Giant roundworm</name>
    <dbReference type="NCBI Taxonomy" id="6252"/>
    <lineage>
        <taxon>Eukaryota</taxon>
        <taxon>Metazoa</taxon>
        <taxon>Ecdysozoa</taxon>
        <taxon>Nematoda</taxon>
        <taxon>Chromadorea</taxon>
        <taxon>Rhabditida</taxon>
        <taxon>Spirurina</taxon>
        <taxon>Ascaridomorpha</taxon>
        <taxon>Ascaridoidea</taxon>
        <taxon>Ascarididae</taxon>
        <taxon>Ascaris</taxon>
    </lineage>
</organism>
<protein>
    <submittedName>
        <fullName evidence="2">Secreted protein</fullName>
    </submittedName>
</protein>
<accession>A0A0M3IGV5</accession>
<proteinExistence type="predicted"/>